<feature type="chain" id="PRO_5016424943" evidence="2">
    <location>
        <begin position="23"/>
        <end position="244"/>
    </location>
</feature>
<dbReference type="AlphaFoldDB" id="A0A2Z7CBT0"/>
<reference evidence="3 4" key="1">
    <citation type="journal article" date="2015" name="Proc. Natl. Acad. Sci. U.S.A.">
        <title>The resurrection genome of Boea hygrometrica: A blueprint for survival of dehydration.</title>
        <authorList>
            <person name="Xiao L."/>
            <person name="Yang G."/>
            <person name="Zhang L."/>
            <person name="Yang X."/>
            <person name="Zhao S."/>
            <person name="Ji Z."/>
            <person name="Zhou Q."/>
            <person name="Hu M."/>
            <person name="Wang Y."/>
            <person name="Chen M."/>
            <person name="Xu Y."/>
            <person name="Jin H."/>
            <person name="Xiao X."/>
            <person name="Hu G."/>
            <person name="Bao F."/>
            <person name="Hu Y."/>
            <person name="Wan P."/>
            <person name="Li L."/>
            <person name="Deng X."/>
            <person name="Kuang T."/>
            <person name="Xiang C."/>
            <person name="Zhu J.K."/>
            <person name="Oliver M.J."/>
            <person name="He Y."/>
        </authorList>
    </citation>
    <scope>NUCLEOTIDE SEQUENCE [LARGE SCALE GENOMIC DNA]</scope>
    <source>
        <strain evidence="4">cv. XS01</strain>
    </source>
</reference>
<proteinExistence type="predicted"/>
<evidence type="ECO:0000313" key="3">
    <source>
        <dbReference type="EMBL" id="KZV44143.1"/>
    </source>
</evidence>
<sequence>MGILSLLLFSTVFSSLHDFASTISTLKATNNDQTACEMCYSCDNPCQPLVSPPPPSPPPPVTSAPPPFPPPVTGCNSPQPPMPYPPPPPAVPELNCPPPPPPAVPELNCPPPPSTGGGEGDYNFSPPHPTEPTYFPPLYGGGGAYNPPETSPIHVPTLLTRIYLSLTSARRHLASQTRIRPSLTASSRLHLSSSSFFSSFHEYVQQKITGLSAPNYATFHISFVACTLGRICNLSMSNILSCIY</sequence>
<dbReference type="PRINTS" id="PR01217">
    <property type="entry name" value="PRICHEXTENSN"/>
</dbReference>
<gene>
    <name evidence="3" type="ORF">F511_26422</name>
</gene>
<organism evidence="3 4">
    <name type="scientific">Dorcoceras hygrometricum</name>
    <dbReference type="NCBI Taxonomy" id="472368"/>
    <lineage>
        <taxon>Eukaryota</taxon>
        <taxon>Viridiplantae</taxon>
        <taxon>Streptophyta</taxon>
        <taxon>Embryophyta</taxon>
        <taxon>Tracheophyta</taxon>
        <taxon>Spermatophyta</taxon>
        <taxon>Magnoliopsida</taxon>
        <taxon>eudicotyledons</taxon>
        <taxon>Gunneridae</taxon>
        <taxon>Pentapetalae</taxon>
        <taxon>asterids</taxon>
        <taxon>lamiids</taxon>
        <taxon>Lamiales</taxon>
        <taxon>Gesneriaceae</taxon>
        <taxon>Didymocarpoideae</taxon>
        <taxon>Trichosporeae</taxon>
        <taxon>Loxocarpinae</taxon>
        <taxon>Dorcoceras</taxon>
    </lineage>
</organism>
<name>A0A2Z7CBT0_9LAMI</name>
<keyword evidence="4" id="KW-1185">Reference proteome</keyword>
<evidence type="ECO:0000256" key="2">
    <source>
        <dbReference type="SAM" id="SignalP"/>
    </source>
</evidence>
<feature type="region of interest" description="Disordered" evidence="1">
    <location>
        <begin position="52"/>
        <end position="141"/>
    </location>
</feature>
<accession>A0A2Z7CBT0</accession>
<keyword evidence="2" id="KW-0732">Signal</keyword>
<feature type="compositionally biased region" description="Pro residues" evidence="1">
    <location>
        <begin position="52"/>
        <end position="114"/>
    </location>
</feature>
<evidence type="ECO:0000256" key="1">
    <source>
        <dbReference type="SAM" id="MobiDB-lite"/>
    </source>
</evidence>
<feature type="signal peptide" evidence="2">
    <location>
        <begin position="1"/>
        <end position="22"/>
    </location>
</feature>
<protein>
    <submittedName>
        <fullName evidence="3">Nutrient reservoir</fullName>
    </submittedName>
</protein>
<evidence type="ECO:0000313" key="4">
    <source>
        <dbReference type="Proteomes" id="UP000250235"/>
    </source>
</evidence>
<dbReference type="Proteomes" id="UP000250235">
    <property type="component" value="Unassembled WGS sequence"/>
</dbReference>
<dbReference type="EMBL" id="KQ997528">
    <property type="protein sequence ID" value="KZV44143.1"/>
    <property type="molecule type" value="Genomic_DNA"/>
</dbReference>